<accession>A0A9P4H4U0</accession>
<dbReference type="AlphaFoldDB" id="A0A9P4H4U0"/>
<comment type="caution">
    <text evidence="1">The sequence shown here is derived from an EMBL/GenBank/DDBJ whole genome shotgun (WGS) entry which is preliminary data.</text>
</comment>
<sequence length="165" mass="19263">PLCQRGWCMQERYMARRTLHFLPPELLFTCSVRSVCECNFVDDYHLTHHYNPSISQGQRVFRSLFENTGLERNNNRFGDLWLSIVEEYSHIALTRPSDRLPALAGVASRVAGLEAGRYIAGLWERDILACYFVRCTRSISRPLIKPIWICVRWYDNFEREACIGS</sequence>
<evidence type="ECO:0000313" key="1">
    <source>
        <dbReference type="EMBL" id="KAF2028213.1"/>
    </source>
</evidence>
<dbReference type="OrthoDB" id="5362512at2759"/>
<keyword evidence="2" id="KW-1185">Reference proteome</keyword>
<dbReference type="PANTHER" id="PTHR33112">
    <property type="entry name" value="DOMAIN PROTEIN, PUTATIVE-RELATED"/>
    <property type="match status" value="1"/>
</dbReference>
<protein>
    <recommendedName>
        <fullName evidence="3">Heterokaryon incompatibility domain-containing protein</fullName>
    </recommendedName>
</protein>
<evidence type="ECO:0000313" key="2">
    <source>
        <dbReference type="Proteomes" id="UP000799777"/>
    </source>
</evidence>
<name>A0A9P4H4U0_9PLEO</name>
<organism evidence="1 2">
    <name type="scientific">Setomelanomma holmii</name>
    <dbReference type="NCBI Taxonomy" id="210430"/>
    <lineage>
        <taxon>Eukaryota</taxon>
        <taxon>Fungi</taxon>
        <taxon>Dikarya</taxon>
        <taxon>Ascomycota</taxon>
        <taxon>Pezizomycotina</taxon>
        <taxon>Dothideomycetes</taxon>
        <taxon>Pleosporomycetidae</taxon>
        <taxon>Pleosporales</taxon>
        <taxon>Pleosporineae</taxon>
        <taxon>Phaeosphaeriaceae</taxon>
        <taxon>Setomelanomma</taxon>
    </lineage>
</organism>
<dbReference type="EMBL" id="ML978216">
    <property type="protein sequence ID" value="KAF2028213.1"/>
    <property type="molecule type" value="Genomic_DNA"/>
</dbReference>
<dbReference type="Proteomes" id="UP000799777">
    <property type="component" value="Unassembled WGS sequence"/>
</dbReference>
<proteinExistence type="predicted"/>
<feature type="non-terminal residue" evidence="1">
    <location>
        <position position="1"/>
    </location>
</feature>
<evidence type="ECO:0008006" key="3">
    <source>
        <dbReference type="Google" id="ProtNLM"/>
    </source>
</evidence>
<reference evidence="1" key="1">
    <citation type="journal article" date="2020" name="Stud. Mycol.">
        <title>101 Dothideomycetes genomes: a test case for predicting lifestyles and emergence of pathogens.</title>
        <authorList>
            <person name="Haridas S."/>
            <person name="Albert R."/>
            <person name="Binder M."/>
            <person name="Bloem J."/>
            <person name="Labutti K."/>
            <person name="Salamov A."/>
            <person name="Andreopoulos B."/>
            <person name="Baker S."/>
            <person name="Barry K."/>
            <person name="Bills G."/>
            <person name="Bluhm B."/>
            <person name="Cannon C."/>
            <person name="Castanera R."/>
            <person name="Culley D."/>
            <person name="Daum C."/>
            <person name="Ezra D."/>
            <person name="Gonzalez J."/>
            <person name="Henrissat B."/>
            <person name="Kuo A."/>
            <person name="Liang C."/>
            <person name="Lipzen A."/>
            <person name="Lutzoni F."/>
            <person name="Magnuson J."/>
            <person name="Mondo S."/>
            <person name="Nolan M."/>
            <person name="Ohm R."/>
            <person name="Pangilinan J."/>
            <person name="Park H.-J."/>
            <person name="Ramirez L."/>
            <person name="Alfaro M."/>
            <person name="Sun H."/>
            <person name="Tritt A."/>
            <person name="Yoshinaga Y."/>
            <person name="Zwiers L.-H."/>
            <person name="Turgeon B."/>
            <person name="Goodwin S."/>
            <person name="Spatafora J."/>
            <person name="Crous P."/>
            <person name="Grigoriev I."/>
        </authorList>
    </citation>
    <scope>NUCLEOTIDE SEQUENCE</scope>
    <source>
        <strain evidence="1">CBS 110217</strain>
    </source>
</reference>
<dbReference type="PANTHER" id="PTHR33112:SF9">
    <property type="entry name" value="HETEROKARYON INCOMPATIBILITY DOMAIN-CONTAINING PROTEIN"/>
    <property type="match status" value="1"/>
</dbReference>
<gene>
    <name evidence="1" type="ORF">EK21DRAFT_70375</name>
</gene>